<evidence type="ECO:0000256" key="1">
    <source>
        <dbReference type="ARBA" id="ARBA00004370"/>
    </source>
</evidence>
<dbReference type="PANTHER" id="PTHR48007">
    <property type="entry name" value="LEUCINE-RICH REPEAT RECEPTOR-LIKE PROTEIN KINASE PXC1"/>
    <property type="match status" value="1"/>
</dbReference>
<comment type="caution">
    <text evidence="8">The sequence shown here is derived from an EMBL/GenBank/DDBJ whole genome shotgun (WGS) entry which is preliminary data.</text>
</comment>
<reference evidence="8 9" key="1">
    <citation type="journal article" date="2024" name="G3 (Bethesda)">
        <title>Genome assembly of Hibiscus sabdariffa L. provides insights into metabolisms of medicinal natural products.</title>
        <authorList>
            <person name="Kim T."/>
        </authorList>
    </citation>
    <scope>NUCLEOTIDE SEQUENCE [LARGE SCALE GENOMIC DNA]</scope>
    <source>
        <strain evidence="8">TK-2024</strain>
        <tissue evidence="8">Old leaves</tissue>
    </source>
</reference>
<dbReference type="Gene3D" id="3.80.10.10">
    <property type="entry name" value="Ribonuclease Inhibitor"/>
    <property type="match status" value="1"/>
</dbReference>
<gene>
    <name evidence="8" type="ORF">V6N12_071573</name>
</gene>
<dbReference type="PROSITE" id="PS50011">
    <property type="entry name" value="PROTEIN_KINASE_DOM"/>
    <property type="match status" value="1"/>
</dbReference>
<accession>A0ABR2FKE6</accession>
<dbReference type="CDD" id="cd08870">
    <property type="entry name" value="START_STARD2_7-like"/>
    <property type="match status" value="1"/>
</dbReference>
<keyword evidence="3" id="KW-0677">Repeat</keyword>
<evidence type="ECO:0000256" key="2">
    <source>
        <dbReference type="ARBA" id="ARBA00022614"/>
    </source>
</evidence>
<evidence type="ECO:0000256" key="4">
    <source>
        <dbReference type="SAM" id="MobiDB-lite"/>
    </source>
</evidence>
<dbReference type="SUPFAM" id="SSF56112">
    <property type="entry name" value="Protein kinase-like (PK-like)"/>
    <property type="match status" value="1"/>
</dbReference>
<dbReference type="PROSITE" id="PS50848">
    <property type="entry name" value="START"/>
    <property type="match status" value="1"/>
</dbReference>
<evidence type="ECO:0000256" key="5">
    <source>
        <dbReference type="SAM" id="Phobius"/>
    </source>
</evidence>
<dbReference type="PANTHER" id="PTHR48007:SF13">
    <property type="entry name" value="PROTEIN STRUBBELIG-RECEPTOR FAMILY 4"/>
    <property type="match status" value="1"/>
</dbReference>
<feature type="domain" description="Protein kinase" evidence="6">
    <location>
        <begin position="691"/>
        <end position="950"/>
    </location>
</feature>
<evidence type="ECO:0000313" key="9">
    <source>
        <dbReference type="Proteomes" id="UP001472677"/>
    </source>
</evidence>
<evidence type="ECO:0000256" key="3">
    <source>
        <dbReference type="ARBA" id="ARBA00022737"/>
    </source>
</evidence>
<proteinExistence type="predicted"/>
<dbReference type="Gene3D" id="3.30.200.20">
    <property type="entry name" value="Phosphorylase Kinase, domain 1"/>
    <property type="match status" value="1"/>
</dbReference>
<keyword evidence="5" id="KW-0472">Membrane</keyword>
<dbReference type="InterPro" id="IPR000719">
    <property type="entry name" value="Prot_kinase_dom"/>
</dbReference>
<keyword evidence="2" id="KW-0433">Leucine-rich repeat</keyword>
<dbReference type="InterPro" id="IPR002913">
    <property type="entry name" value="START_lipid-bd_dom"/>
</dbReference>
<keyword evidence="5" id="KW-1133">Transmembrane helix</keyword>
<dbReference type="InterPro" id="IPR013210">
    <property type="entry name" value="LRR_N_plant-typ"/>
</dbReference>
<feature type="transmembrane region" description="Helical" evidence="5">
    <location>
        <begin position="555"/>
        <end position="578"/>
    </location>
</feature>
<dbReference type="Proteomes" id="UP001472677">
    <property type="component" value="Unassembled WGS sequence"/>
</dbReference>
<evidence type="ECO:0000259" key="6">
    <source>
        <dbReference type="PROSITE" id="PS50011"/>
    </source>
</evidence>
<keyword evidence="5" id="KW-0812">Transmembrane</keyword>
<evidence type="ECO:0008006" key="10">
    <source>
        <dbReference type="Google" id="ProtNLM"/>
    </source>
</evidence>
<organism evidence="8 9">
    <name type="scientific">Hibiscus sabdariffa</name>
    <name type="common">roselle</name>
    <dbReference type="NCBI Taxonomy" id="183260"/>
    <lineage>
        <taxon>Eukaryota</taxon>
        <taxon>Viridiplantae</taxon>
        <taxon>Streptophyta</taxon>
        <taxon>Embryophyta</taxon>
        <taxon>Tracheophyta</taxon>
        <taxon>Spermatophyta</taxon>
        <taxon>Magnoliopsida</taxon>
        <taxon>eudicotyledons</taxon>
        <taxon>Gunneridae</taxon>
        <taxon>Pentapetalae</taxon>
        <taxon>rosids</taxon>
        <taxon>malvids</taxon>
        <taxon>Malvales</taxon>
        <taxon>Malvaceae</taxon>
        <taxon>Malvoideae</taxon>
        <taxon>Hibiscus</taxon>
    </lineage>
</organism>
<dbReference type="InterPro" id="IPR032675">
    <property type="entry name" value="LRR_dom_sf"/>
</dbReference>
<dbReference type="InterPro" id="IPR011009">
    <property type="entry name" value="Kinase-like_dom_sf"/>
</dbReference>
<protein>
    <recommendedName>
        <fullName evidence="10">Protein kinase domain-containing protein</fullName>
    </recommendedName>
</protein>
<comment type="subcellular location">
    <subcellularLocation>
        <location evidence="1">Membrane</location>
    </subcellularLocation>
</comment>
<dbReference type="SUPFAM" id="SSF55961">
    <property type="entry name" value="Bet v1-like"/>
    <property type="match status" value="1"/>
</dbReference>
<keyword evidence="9" id="KW-1185">Reference proteome</keyword>
<dbReference type="EMBL" id="JBBPBM010000006">
    <property type="protein sequence ID" value="KAK8581345.1"/>
    <property type="molecule type" value="Genomic_DNA"/>
</dbReference>
<dbReference type="Gene3D" id="1.10.510.10">
    <property type="entry name" value="Transferase(Phosphotransferase) domain 1"/>
    <property type="match status" value="1"/>
</dbReference>
<feature type="region of interest" description="Disordered" evidence="4">
    <location>
        <begin position="511"/>
        <end position="546"/>
    </location>
</feature>
<name>A0ABR2FKE6_9ROSI</name>
<dbReference type="Gene3D" id="3.30.530.20">
    <property type="match status" value="1"/>
</dbReference>
<dbReference type="Pfam" id="PF08263">
    <property type="entry name" value="LRRNT_2"/>
    <property type="match status" value="1"/>
</dbReference>
<dbReference type="InterPro" id="IPR001245">
    <property type="entry name" value="Ser-Thr/Tyr_kinase_cat_dom"/>
</dbReference>
<dbReference type="InterPro" id="IPR023393">
    <property type="entry name" value="START-like_dom_sf"/>
</dbReference>
<dbReference type="Pfam" id="PF07714">
    <property type="entry name" value="PK_Tyr_Ser-Thr"/>
    <property type="match status" value="1"/>
</dbReference>
<dbReference type="InterPro" id="IPR046959">
    <property type="entry name" value="PRK1-6/SRF4-like"/>
</dbReference>
<dbReference type="SUPFAM" id="SSF52058">
    <property type="entry name" value="L domain-like"/>
    <property type="match status" value="1"/>
</dbReference>
<feature type="domain" description="START" evidence="7">
    <location>
        <begin position="87"/>
        <end position="274"/>
    </location>
</feature>
<evidence type="ECO:0000259" key="7">
    <source>
        <dbReference type="PROSITE" id="PS50848"/>
    </source>
</evidence>
<sequence>MASVSSMEFWCFLNLRATLIALLLILFFHFSKKFYSKFLNPPSSSTVHLPSPSSSGNPPGSQSRAPEIVSDSDLKFLIDSLDEKLDEEEKWEKVFDKKTDFLSYKAKCCRPKDKPLKYLSTTVFESCSPELLRDFYMDNDYRKQWDKMVIDHVQLQVNTANGIEIGRTVKKFPLLTPREYVLAWRLWEGKDRTFYCFIKECEHPSAPRQKKYVRVRYFRSGWRIRKVPGRDASEIRMFHQEDAGLNVEMAKLAFARGIWSYICKMDNALRKYSAINHPLTTSVSSASLIQKVPPELDTISGDTPPAVSASMATLGTFNDEPREKKLSRIPSKKIVAKSLLVAGGVICLSRGHAGLGAKVAMAYILTKLRKHCDSSSQRYLVLSCGTLISLVHAETDKKEESALNVMFKSLNAPSQLSGWRASGGDPCGNSWEGIKCSGSKVTEIDLSKNNLNGQIPYQLPPNAVRMHLQNNGFTGTLNVIRDLPIEDLNVENNQFSGWIPNELKGIGSLKTGGNSWSTGKAPPPPPGVVHRHPEPGEEQDMDGGGKENSNLVRNVIIIAASCFGFLLLVAGICALLSLRRKSVQPSSQFIDEEKNVGHKGTTPFQSQEFTAESYGAIVKGSKGLQTIHSGVALDRMFSQNSDTMEFKRSGSVSGRPSSVTEPVRLLKARGSASAPAVAFSFADLQNATVNFESRHLLGEGNIGRVYRAKCIDGKDLAVKKIDSTLIQGLKPEGFSEIIENISRLHHPNIAELVGYCSEQGQYLLVYEHYRNGSLHEFLHVSDDFSKPLTWNTRLSIALGAARGVEYLHHVCSPPIVHKNIKSSNILLDHELNPRLSDYGMAQFHERTSRNLGMGYNAPECTRPSAYTLKSDVYSFGAVMLELLTGRMPLDNNRPKSEQCLVKWASPQLHDTDALAVMVDPALRGLYPPKSLPPFAEIIALCVKVALHDAYWYYTYNIIFRSLYVTTVFVSDRSEASAYDVGGGAVTGTTSSTIEHQHARRTFITSPGRGRRLLSIRLIHM</sequence>
<evidence type="ECO:0000313" key="8">
    <source>
        <dbReference type="EMBL" id="KAK8581345.1"/>
    </source>
</evidence>
<dbReference type="Pfam" id="PF01852">
    <property type="entry name" value="START"/>
    <property type="match status" value="1"/>
</dbReference>